<gene>
    <name evidence="9" type="ORF">M406DRAFT_245302</name>
</gene>
<feature type="region of interest" description="Disordered" evidence="6">
    <location>
        <begin position="301"/>
        <end position="320"/>
    </location>
</feature>
<comment type="caution">
    <text evidence="9">The sequence shown here is derived from an EMBL/GenBank/DDBJ whole genome shotgun (WGS) entry which is preliminary data.</text>
</comment>
<keyword evidence="10" id="KW-1185">Reference proteome</keyword>
<feature type="transmembrane region" description="Helical" evidence="7">
    <location>
        <begin position="29"/>
        <end position="49"/>
    </location>
</feature>
<dbReference type="GeneID" id="63833448"/>
<comment type="subcellular location">
    <subcellularLocation>
        <location evidence="1">Membrane</location>
        <topology evidence="1">Multi-pass membrane protein</topology>
    </subcellularLocation>
</comment>
<feature type="transmembrane region" description="Helical" evidence="7">
    <location>
        <begin position="228"/>
        <end position="250"/>
    </location>
</feature>
<evidence type="ECO:0000256" key="7">
    <source>
        <dbReference type="SAM" id="Phobius"/>
    </source>
</evidence>
<dbReference type="PANTHER" id="PTHR33048:SF124">
    <property type="entry name" value="INTEGRAL MEMBRANE PROTEIN"/>
    <property type="match status" value="1"/>
</dbReference>
<evidence type="ECO:0000256" key="5">
    <source>
        <dbReference type="ARBA" id="ARBA00038359"/>
    </source>
</evidence>
<feature type="region of interest" description="Disordered" evidence="6">
    <location>
        <begin position="359"/>
        <end position="386"/>
    </location>
</feature>
<organism evidence="9 10">
    <name type="scientific">Cryphonectria parasitica (strain ATCC 38755 / EP155)</name>
    <dbReference type="NCBI Taxonomy" id="660469"/>
    <lineage>
        <taxon>Eukaryota</taxon>
        <taxon>Fungi</taxon>
        <taxon>Dikarya</taxon>
        <taxon>Ascomycota</taxon>
        <taxon>Pezizomycotina</taxon>
        <taxon>Sordariomycetes</taxon>
        <taxon>Sordariomycetidae</taxon>
        <taxon>Diaporthales</taxon>
        <taxon>Cryphonectriaceae</taxon>
        <taxon>Cryphonectria-Endothia species complex</taxon>
        <taxon>Cryphonectria</taxon>
    </lineage>
</organism>
<evidence type="ECO:0000256" key="2">
    <source>
        <dbReference type="ARBA" id="ARBA00022692"/>
    </source>
</evidence>
<keyword evidence="2 7" id="KW-0812">Transmembrane</keyword>
<evidence type="ECO:0000256" key="3">
    <source>
        <dbReference type="ARBA" id="ARBA00022989"/>
    </source>
</evidence>
<sequence length="407" mass="44857">MALLSERVVTAVPPPAGYTVDLQHPRTQYITVSWVVQIVGLAIAFFFVIQRLYVKIHVRRRFGWDDDSPCVIVQSTSVATQVIILRSIAEGWMGIHAWEMPLESFLKFSFWNGYVNLLIYCWTPWACKTVILLFYLDINSVSQRFRAAVYVIMFIVSGTFVSIFFSSMFACNPIPRAYDSSVPGTCYNRLAQYNAYAILGVITDLMIILLPVPMVVGLHTSIRRKIGLLAFFLIGSLTCITSLVRLILLIKDLNLADITWNGIYINLWISIEANLLIICSCLSTLRLFFHTVSPGLFSTPNNTTNAGSGPSDVPLQTIGGSGAKMRRKRSEYSRFGEPSDRTIFGTATAFNVTIEGGGGDGGHEVEGHKGGAGVSAGWPEDSSSETAIVQTRTTEISFSKASCKGKD</sequence>
<dbReference type="RefSeq" id="XP_040781742.1">
    <property type="nucleotide sequence ID" value="XM_040916319.1"/>
</dbReference>
<feature type="transmembrane region" description="Helical" evidence="7">
    <location>
        <begin position="148"/>
        <end position="175"/>
    </location>
</feature>
<dbReference type="InterPro" id="IPR049326">
    <property type="entry name" value="Rhodopsin_dom_fungi"/>
</dbReference>
<dbReference type="OrthoDB" id="5401779at2759"/>
<evidence type="ECO:0000256" key="6">
    <source>
        <dbReference type="SAM" id="MobiDB-lite"/>
    </source>
</evidence>
<dbReference type="PANTHER" id="PTHR33048">
    <property type="entry name" value="PTH11-LIKE INTEGRAL MEMBRANE PROTEIN (AFU_ORTHOLOGUE AFUA_5G11245)"/>
    <property type="match status" value="1"/>
</dbReference>
<evidence type="ECO:0000313" key="10">
    <source>
        <dbReference type="Proteomes" id="UP000803844"/>
    </source>
</evidence>
<feature type="transmembrane region" description="Helical" evidence="7">
    <location>
        <begin position="195"/>
        <end position="216"/>
    </location>
</feature>
<dbReference type="AlphaFoldDB" id="A0A9P5CV11"/>
<dbReference type="GO" id="GO:0016020">
    <property type="term" value="C:membrane"/>
    <property type="evidence" value="ECO:0007669"/>
    <property type="project" value="UniProtKB-SubCell"/>
</dbReference>
<evidence type="ECO:0000256" key="1">
    <source>
        <dbReference type="ARBA" id="ARBA00004141"/>
    </source>
</evidence>
<keyword evidence="3 7" id="KW-1133">Transmembrane helix</keyword>
<comment type="similarity">
    <text evidence="5">Belongs to the SAT4 family.</text>
</comment>
<reference evidence="9" key="1">
    <citation type="journal article" date="2020" name="Phytopathology">
        <title>Genome sequence of the chestnut blight fungus Cryphonectria parasitica EP155: A fundamental resource for an archetypical invasive plant pathogen.</title>
        <authorList>
            <person name="Crouch J.A."/>
            <person name="Dawe A."/>
            <person name="Aerts A."/>
            <person name="Barry K."/>
            <person name="Churchill A.C.L."/>
            <person name="Grimwood J."/>
            <person name="Hillman B."/>
            <person name="Milgroom M.G."/>
            <person name="Pangilinan J."/>
            <person name="Smith M."/>
            <person name="Salamov A."/>
            <person name="Schmutz J."/>
            <person name="Yadav J."/>
            <person name="Grigoriev I.V."/>
            <person name="Nuss D."/>
        </authorList>
    </citation>
    <scope>NUCLEOTIDE SEQUENCE</scope>
    <source>
        <strain evidence="9">EP155</strain>
    </source>
</reference>
<feature type="transmembrane region" description="Helical" evidence="7">
    <location>
        <begin position="262"/>
        <end position="289"/>
    </location>
</feature>
<evidence type="ECO:0000259" key="8">
    <source>
        <dbReference type="Pfam" id="PF20684"/>
    </source>
</evidence>
<protein>
    <recommendedName>
        <fullName evidence="8">Rhodopsin domain-containing protein</fullName>
    </recommendedName>
</protein>
<accession>A0A9P5CV11</accession>
<feature type="domain" description="Rhodopsin" evidence="8">
    <location>
        <begin position="51"/>
        <end position="289"/>
    </location>
</feature>
<keyword evidence="4 7" id="KW-0472">Membrane</keyword>
<name>A0A9P5CV11_CRYP1</name>
<dbReference type="Proteomes" id="UP000803844">
    <property type="component" value="Unassembled WGS sequence"/>
</dbReference>
<feature type="transmembrane region" description="Helical" evidence="7">
    <location>
        <begin position="109"/>
        <end position="136"/>
    </location>
</feature>
<evidence type="ECO:0000256" key="4">
    <source>
        <dbReference type="ARBA" id="ARBA00023136"/>
    </source>
</evidence>
<evidence type="ECO:0000313" key="9">
    <source>
        <dbReference type="EMBL" id="KAF3770781.1"/>
    </source>
</evidence>
<dbReference type="EMBL" id="MU032344">
    <property type="protein sequence ID" value="KAF3770781.1"/>
    <property type="molecule type" value="Genomic_DNA"/>
</dbReference>
<proteinExistence type="inferred from homology"/>
<dbReference type="InterPro" id="IPR052337">
    <property type="entry name" value="SAT4-like"/>
</dbReference>
<dbReference type="Pfam" id="PF20684">
    <property type="entry name" value="Fung_rhodopsin"/>
    <property type="match status" value="1"/>
</dbReference>